<proteinExistence type="inferred from homology"/>
<dbReference type="PANTHER" id="PTHR10434">
    <property type="entry name" value="1-ACYL-SN-GLYCEROL-3-PHOSPHATE ACYLTRANSFERASE"/>
    <property type="match status" value="1"/>
</dbReference>
<dbReference type="EMBL" id="JABCKI010006072">
    <property type="protein sequence ID" value="KAG5635526.1"/>
    <property type="molecule type" value="Genomic_DNA"/>
</dbReference>
<keyword evidence="4" id="KW-1208">Phospholipid metabolism</keyword>
<dbReference type="OrthoDB" id="202234at2759"/>
<accession>A0A9P7FRA2</accession>
<evidence type="ECO:0000256" key="6">
    <source>
        <dbReference type="SAM" id="Phobius"/>
    </source>
</evidence>
<dbReference type="SUPFAM" id="SSF69593">
    <property type="entry name" value="Glycerol-3-phosphate (1)-acyltransferase"/>
    <property type="match status" value="1"/>
</dbReference>
<feature type="region of interest" description="Disordered" evidence="5">
    <location>
        <begin position="271"/>
        <end position="299"/>
    </location>
</feature>
<keyword evidence="6" id="KW-1133">Transmembrane helix</keyword>
<protein>
    <recommendedName>
        <fullName evidence="4">1-acyl-sn-glycerol-3-phosphate acyltransferase</fullName>
        <ecNumber evidence="4">2.3.1.51</ecNumber>
    </recommendedName>
</protein>
<dbReference type="SMART" id="SM00563">
    <property type="entry name" value="PlsC"/>
    <property type="match status" value="1"/>
</dbReference>
<evidence type="ECO:0000256" key="2">
    <source>
        <dbReference type="ARBA" id="ARBA00022679"/>
    </source>
</evidence>
<evidence type="ECO:0000256" key="3">
    <source>
        <dbReference type="ARBA" id="ARBA00023315"/>
    </source>
</evidence>
<dbReference type="GO" id="GO:0005783">
    <property type="term" value="C:endoplasmic reticulum"/>
    <property type="evidence" value="ECO:0007669"/>
    <property type="project" value="TreeGrafter"/>
</dbReference>
<keyword evidence="3 4" id="KW-0012">Acyltransferase</keyword>
<evidence type="ECO:0000313" key="8">
    <source>
        <dbReference type="EMBL" id="KAG5635526.1"/>
    </source>
</evidence>
<keyword evidence="6" id="KW-0472">Membrane</keyword>
<dbReference type="EC" id="2.3.1.51" evidence="4"/>
<keyword evidence="4" id="KW-0444">Lipid biosynthesis</keyword>
<dbReference type="GO" id="GO:0006654">
    <property type="term" value="P:phosphatidic acid biosynthetic process"/>
    <property type="evidence" value="ECO:0007669"/>
    <property type="project" value="TreeGrafter"/>
</dbReference>
<evidence type="ECO:0000256" key="4">
    <source>
        <dbReference type="RuleBase" id="RU361267"/>
    </source>
</evidence>
<keyword evidence="6" id="KW-0812">Transmembrane</keyword>
<dbReference type="GO" id="GO:0003841">
    <property type="term" value="F:1-acylglycerol-3-phosphate O-acyltransferase activity"/>
    <property type="evidence" value="ECO:0007669"/>
    <property type="project" value="UniProtKB-UniRule"/>
</dbReference>
<dbReference type="Pfam" id="PF01553">
    <property type="entry name" value="Acyltransferase"/>
    <property type="match status" value="1"/>
</dbReference>
<keyword evidence="4" id="KW-0594">Phospholipid biosynthesis</keyword>
<sequence>MAFLVSVFKPLAYISLPVILLRSIAASSPIGRFYVRQTVYVGTLITAAAWGIIVAAGMSVVGRRYDVNYIIARTFYAMAEHFFDLHVEVEGEENLDGRPGILMVNHQTMLDIVVVGRVMPKQTSIMSKKSLQYSPLGPFMLMSGAIFIDRGNNSSAVRSLVAAGELMRKQRISLWMFPEGTRTSTEVPSMLPLKKGGFHLAIQAGLPIIPIVAENYWNLYHKGVFNSGVIKVRVLPPISTAGLTAADIPALTTQVRDQMLEALREISVVPPQGRAQESVSAKEKPQDTSRAQTSSIAPKIEDVSDSATAVLDAGTSSASLVSAYSLTGSENGVETDEDEGMILVGRPAA</sequence>
<name>A0A9P7FRA2_9AGAR</name>
<feature type="domain" description="Phospholipid/glycerol acyltransferase" evidence="7">
    <location>
        <begin position="100"/>
        <end position="216"/>
    </location>
</feature>
<dbReference type="PANTHER" id="PTHR10434:SF11">
    <property type="entry name" value="1-ACYL-SN-GLYCEROL-3-PHOSPHATE ACYLTRANSFERASE"/>
    <property type="match status" value="1"/>
</dbReference>
<dbReference type="CDD" id="cd07989">
    <property type="entry name" value="LPLAT_AGPAT-like"/>
    <property type="match status" value="1"/>
</dbReference>
<reference evidence="8" key="1">
    <citation type="submission" date="2021-02" db="EMBL/GenBank/DDBJ databases">
        <authorList>
            <person name="Nieuwenhuis M."/>
            <person name="Van De Peppel L.J.J."/>
        </authorList>
    </citation>
    <scope>NUCLEOTIDE SEQUENCE</scope>
    <source>
        <strain evidence="8">D49</strain>
    </source>
</reference>
<comment type="similarity">
    <text evidence="1 4">Belongs to the 1-acyl-sn-glycerol-3-phosphate acyltransferase family.</text>
</comment>
<feature type="transmembrane region" description="Helical" evidence="6">
    <location>
        <begin position="41"/>
        <end position="61"/>
    </location>
</feature>
<evidence type="ECO:0000259" key="7">
    <source>
        <dbReference type="SMART" id="SM00563"/>
    </source>
</evidence>
<keyword evidence="4" id="KW-0443">Lipid metabolism</keyword>
<comment type="caution">
    <text evidence="8">The sequence shown here is derived from an EMBL/GenBank/DDBJ whole genome shotgun (WGS) entry which is preliminary data.</text>
</comment>
<keyword evidence="2 4" id="KW-0808">Transferase</keyword>
<evidence type="ECO:0000256" key="5">
    <source>
        <dbReference type="SAM" id="MobiDB-lite"/>
    </source>
</evidence>
<dbReference type="NCBIfam" id="TIGR00530">
    <property type="entry name" value="AGP_acyltrn"/>
    <property type="match status" value="1"/>
</dbReference>
<evidence type="ECO:0000313" key="9">
    <source>
        <dbReference type="Proteomes" id="UP000717328"/>
    </source>
</evidence>
<dbReference type="GO" id="GO:0016020">
    <property type="term" value="C:membrane"/>
    <property type="evidence" value="ECO:0007669"/>
    <property type="project" value="InterPro"/>
</dbReference>
<dbReference type="InterPro" id="IPR004552">
    <property type="entry name" value="AGP_acyltrans"/>
</dbReference>
<evidence type="ECO:0000256" key="1">
    <source>
        <dbReference type="ARBA" id="ARBA00008655"/>
    </source>
</evidence>
<dbReference type="Proteomes" id="UP000717328">
    <property type="component" value="Unassembled WGS sequence"/>
</dbReference>
<keyword evidence="9" id="KW-1185">Reference proteome</keyword>
<reference evidence="8" key="2">
    <citation type="submission" date="2021-10" db="EMBL/GenBank/DDBJ databases">
        <title>Phylogenomics reveals ancestral predisposition of the termite-cultivated fungus Termitomyces towards a domesticated lifestyle.</title>
        <authorList>
            <person name="Auxier B."/>
            <person name="Grum-Grzhimaylo A."/>
            <person name="Cardenas M.E."/>
            <person name="Lodge J.D."/>
            <person name="Laessoe T."/>
            <person name="Pedersen O."/>
            <person name="Smith M.E."/>
            <person name="Kuyper T.W."/>
            <person name="Franco-Molano E.A."/>
            <person name="Baroni T.J."/>
            <person name="Aanen D.K."/>
        </authorList>
    </citation>
    <scope>NUCLEOTIDE SEQUENCE</scope>
    <source>
        <strain evidence="8">D49</strain>
    </source>
</reference>
<comment type="catalytic activity">
    <reaction evidence="4">
        <text>a 1-acyl-sn-glycero-3-phosphate + an acyl-CoA = a 1,2-diacyl-sn-glycero-3-phosphate + CoA</text>
        <dbReference type="Rhea" id="RHEA:19709"/>
        <dbReference type="ChEBI" id="CHEBI:57287"/>
        <dbReference type="ChEBI" id="CHEBI:57970"/>
        <dbReference type="ChEBI" id="CHEBI:58342"/>
        <dbReference type="ChEBI" id="CHEBI:58608"/>
        <dbReference type="EC" id="2.3.1.51"/>
    </reaction>
</comment>
<comment type="domain">
    <text evidence="4">The HXXXXD motif is essential for acyltransferase activity and may constitute the binding site for the phosphate moiety of the glycerol-3-phosphate.</text>
</comment>
<organism evidence="8 9">
    <name type="scientific">Sphagnurus paluster</name>
    <dbReference type="NCBI Taxonomy" id="117069"/>
    <lineage>
        <taxon>Eukaryota</taxon>
        <taxon>Fungi</taxon>
        <taxon>Dikarya</taxon>
        <taxon>Basidiomycota</taxon>
        <taxon>Agaricomycotina</taxon>
        <taxon>Agaricomycetes</taxon>
        <taxon>Agaricomycetidae</taxon>
        <taxon>Agaricales</taxon>
        <taxon>Tricholomatineae</taxon>
        <taxon>Lyophyllaceae</taxon>
        <taxon>Sphagnurus</taxon>
    </lineage>
</organism>
<dbReference type="InterPro" id="IPR002123">
    <property type="entry name" value="Plipid/glycerol_acylTrfase"/>
</dbReference>
<gene>
    <name evidence="8" type="ORF">H0H81_010969</name>
</gene>
<dbReference type="AlphaFoldDB" id="A0A9P7FRA2"/>